<organism evidence="2 3">
    <name type="scientific">Porphyra umbilicalis</name>
    <name type="common">Purple laver</name>
    <name type="synonym">Red alga</name>
    <dbReference type="NCBI Taxonomy" id="2786"/>
    <lineage>
        <taxon>Eukaryota</taxon>
        <taxon>Rhodophyta</taxon>
        <taxon>Bangiophyceae</taxon>
        <taxon>Bangiales</taxon>
        <taxon>Bangiaceae</taxon>
        <taxon>Porphyra</taxon>
    </lineage>
</organism>
<feature type="compositionally biased region" description="Low complexity" evidence="1">
    <location>
        <begin position="238"/>
        <end position="254"/>
    </location>
</feature>
<feature type="compositionally biased region" description="Pro residues" evidence="1">
    <location>
        <begin position="118"/>
        <end position="147"/>
    </location>
</feature>
<feature type="region of interest" description="Disordered" evidence="1">
    <location>
        <begin position="222"/>
        <end position="272"/>
    </location>
</feature>
<reference evidence="2 3" key="1">
    <citation type="submission" date="2017-03" db="EMBL/GenBank/DDBJ databases">
        <title>WGS assembly of Porphyra umbilicalis.</title>
        <authorList>
            <person name="Brawley S.H."/>
            <person name="Blouin N.A."/>
            <person name="Ficko-Blean E."/>
            <person name="Wheeler G.L."/>
            <person name="Lohr M."/>
            <person name="Goodson H.V."/>
            <person name="Jenkins J.W."/>
            <person name="Blaby-Haas C.E."/>
            <person name="Helliwell K.E."/>
            <person name="Chan C."/>
            <person name="Marriage T."/>
            <person name="Bhattacharya D."/>
            <person name="Klein A.S."/>
            <person name="Badis Y."/>
            <person name="Brodie J."/>
            <person name="Cao Y."/>
            <person name="Collen J."/>
            <person name="Dittami S.M."/>
            <person name="Gachon C.M."/>
            <person name="Green B.R."/>
            <person name="Karpowicz S."/>
            <person name="Kim J.W."/>
            <person name="Kudahl U."/>
            <person name="Lin S."/>
            <person name="Michel G."/>
            <person name="Mittag M."/>
            <person name="Olson B.J."/>
            <person name="Pangilinan J."/>
            <person name="Peng Y."/>
            <person name="Qiu H."/>
            <person name="Shu S."/>
            <person name="Singer J.T."/>
            <person name="Smith A.G."/>
            <person name="Sprecher B.N."/>
            <person name="Wagner V."/>
            <person name="Wang W."/>
            <person name="Wang Z.-Y."/>
            <person name="Yan J."/>
            <person name="Yarish C."/>
            <person name="Zoeuner-Riek S."/>
            <person name="Zhuang Y."/>
            <person name="Zou Y."/>
            <person name="Lindquist E.A."/>
            <person name="Grimwood J."/>
            <person name="Barry K."/>
            <person name="Rokhsar D.S."/>
            <person name="Schmutz J."/>
            <person name="Stiller J.W."/>
            <person name="Grossman A.R."/>
            <person name="Prochnik S.E."/>
        </authorList>
    </citation>
    <scope>NUCLEOTIDE SEQUENCE [LARGE SCALE GENOMIC DNA]</scope>
    <source>
        <strain evidence="2">4086291</strain>
    </source>
</reference>
<gene>
    <name evidence="2" type="ORF">BU14_0031s0040</name>
</gene>
<dbReference type="AlphaFoldDB" id="A0A1X6PJI6"/>
<dbReference type="EMBL" id="KV918767">
    <property type="protein sequence ID" value="OSX80868.1"/>
    <property type="molecule type" value="Genomic_DNA"/>
</dbReference>
<feature type="compositionally biased region" description="Pro residues" evidence="1">
    <location>
        <begin position="226"/>
        <end position="237"/>
    </location>
</feature>
<accession>A0A1X6PJI6</accession>
<sequence>MERLDVASLEAVKHRLPLRPDMIHAIGAAMRSLKATLGADAAAADARYRTLLALLKSHTRPHPEVELTFQQMQALRLRFLAHKLLAERKAFPEQLVDAIRKGLVPGFAAAPPGGAPAAAPPPPAAPAAPPPPPPLPPLPSPPVPPAPVTLPPPPNPVVILPPDASGEGVPAGIFVLPDRRLPARRPDMGVTRPAPLDVATLLRERRRVIDRKVRVEVAEVTELLTKPPPPPPPPPPRADGAAAVAAADGDTPMADADGGGGRLRRSLWLPSR</sequence>
<dbReference type="Proteomes" id="UP000218209">
    <property type="component" value="Unassembled WGS sequence"/>
</dbReference>
<name>A0A1X6PJI6_PORUM</name>
<feature type="region of interest" description="Disordered" evidence="1">
    <location>
        <begin position="112"/>
        <end position="147"/>
    </location>
</feature>
<evidence type="ECO:0000256" key="1">
    <source>
        <dbReference type="SAM" id="MobiDB-lite"/>
    </source>
</evidence>
<evidence type="ECO:0000313" key="3">
    <source>
        <dbReference type="Proteomes" id="UP000218209"/>
    </source>
</evidence>
<protein>
    <submittedName>
        <fullName evidence="2">Uncharacterized protein</fullName>
    </submittedName>
</protein>
<proteinExistence type="predicted"/>
<evidence type="ECO:0000313" key="2">
    <source>
        <dbReference type="EMBL" id="OSX80868.1"/>
    </source>
</evidence>
<keyword evidence="3" id="KW-1185">Reference proteome</keyword>